<dbReference type="EnsemblPlants" id="AES92531">
    <property type="protein sequence ID" value="AES92531"/>
    <property type="gene ID" value="MTR_4g131010"/>
</dbReference>
<proteinExistence type="predicted"/>
<feature type="region of interest" description="Disordered" evidence="1">
    <location>
        <begin position="50"/>
        <end position="71"/>
    </location>
</feature>
<accession>G7JGR4</accession>
<name>G7JGR4_MEDTR</name>
<sequence length="87" mass="9581">MAQTVQPIRLVGGDCIGRIYRVIRLIQVNVNGFRWLVRVGFGRANLVQRKPNMKDPGTTAKNGTENGATRVRRGRSLRSVIGFSATG</sequence>
<dbReference type="HOGENOM" id="CLU_2486798_0_0_1"/>
<protein>
    <submittedName>
        <fullName evidence="2 3">Uncharacterized protein</fullName>
    </submittedName>
</protein>
<dbReference type="Proteomes" id="UP000002051">
    <property type="component" value="Chromosome 4"/>
</dbReference>
<dbReference type="AlphaFoldDB" id="G7JGR4"/>
<gene>
    <name evidence="2" type="ordered locus">MTR_4g131010</name>
</gene>
<keyword evidence="4" id="KW-1185">Reference proteome</keyword>
<reference evidence="2 4" key="1">
    <citation type="journal article" date="2011" name="Nature">
        <title>The Medicago genome provides insight into the evolution of rhizobial symbioses.</title>
        <authorList>
            <person name="Young N.D."/>
            <person name="Debelle F."/>
            <person name="Oldroyd G.E."/>
            <person name="Geurts R."/>
            <person name="Cannon S.B."/>
            <person name="Udvardi M.K."/>
            <person name="Benedito V.A."/>
            <person name="Mayer K.F."/>
            <person name="Gouzy J."/>
            <person name="Schoof H."/>
            <person name="Van de Peer Y."/>
            <person name="Proost S."/>
            <person name="Cook D.R."/>
            <person name="Meyers B.C."/>
            <person name="Spannagl M."/>
            <person name="Cheung F."/>
            <person name="De Mita S."/>
            <person name="Krishnakumar V."/>
            <person name="Gundlach H."/>
            <person name="Zhou S."/>
            <person name="Mudge J."/>
            <person name="Bharti A.K."/>
            <person name="Murray J.D."/>
            <person name="Naoumkina M.A."/>
            <person name="Rosen B."/>
            <person name="Silverstein K.A."/>
            <person name="Tang H."/>
            <person name="Rombauts S."/>
            <person name="Zhao P.X."/>
            <person name="Zhou P."/>
            <person name="Barbe V."/>
            <person name="Bardou P."/>
            <person name="Bechner M."/>
            <person name="Bellec A."/>
            <person name="Berger A."/>
            <person name="Berges H."/>
            <person name="Bidwell S."/>
            <person name="Bisseling T."/>
            <person name="Choisne N."/>
            <person name="Couloux A."/>
            <person name="Denny R."/>
            <person name="Deshpande S."/>
            <person name="Dai X."/>
            <person name="Doyle J.J."/>
            <person name="Dudez A.M."/>
            <person name="Farmer A.D."/>
            <person name="Fouteau S."/>
            <person name="Franken C."/>
            <person name="Gibelin C."/>
            <person name="Gish J."/>
            <person name="Goldstein S."/>
            <person name="Gonzalez A.J."/>
            <person name="Green P.J."/>
            <person name="Hallab A."/>
            <person name="Hartog M."/>
            <person name="Hua A."/>
            <person name="Humphray S.J."/>
            <person name="Jeong D.H."/>
            <person name="Jing Y."/>
            <person name="Jocker A."/>
            <person name="Kenton S.M."/>
            <person name="Kim D.J."/>
            <person name="Klee K."/>
            <person name="Lai H."/>
            <person name="Lang C."/>
            <person name="Lin S."/>
            <person name="Macmil S.L."/>
            <person name="Magdelenat G."/>
            <person name="Matthews L."/>
            <person name="McCorrison J."/>
            <person name="Monaghan E.L."/>
            <person name="Mun J.H."/>
            <person name="Najar F.Z."/>
            <person name="Nicholson C."/>
            <person name="Noirot C."/>
            <person name="O'Bleness M."/>
            <person name="Paule C.R."/>
            <person name="Poulain J."/>
            <person name="Prion F."/>
            <person name="Qin B."/>
            <person name="Qu C."/>
            <person name="Retzel E.F."/>
            <person name="Riddle C."/>
            <person name="Sallet E."/>
            <person name="Samain S."/>
            <person name="Samson N."/>
            <person name="Sanders I."/>
            <person name="Saurat O."/>
            <person name="Scarpelli C."/>
            <person name="Schiex T."/>
            <person name="Segurens B."/>
            <person name="Severin A.J."/>
            <person name="Sherrier D.J."/>
            <person name="Shi R."/>
            <person name="Sims S."/>
            <person name="Singer S.R."/>
            <person name="Sinharoy S."/>
            <person name="Sterck L."/>
            <person name="Viollet A."/>
            <person name="Wang B.B."/>
            <person name="Wang K."/>
            <person name="Wang M."/>
            <person name="Wang X."/>
            <person name="Warfsmann J."/>
            <person name="Weissenbach J."/>
            <person name="White D.D."/>
            <person name="White J.D."/>
            <person name="Wiley G.B."/>
            <person name="Wincker P."/>
            <person name="Xing Y."/>
            <person name="Yang L."/>
            <person name="Yao Z."/>
            <person name="Ying F."/>
            <person name="Zhai J."/>
            <person name="Zhou L."/>
            <person name="Zuber A."/>
            <person name="Denarie J."/>
            <person name="Dixon R.A."/>
            <person name="May G.D."/>
            <person name="Schwartz D.C."/>
            <person name="Rogers J."/>
            <person name="Quetier F."/>
            <person name="Town C.D."/>
            <person name="Roe B.A."/>
        </authorList>
    </citation>
    <scope>NUCLEOTIDE SEQUENCE [LARGE SCALE GENOMIC DNA]</scope>
    <source>
        <strain evidence="2">A17</strain>
        <strain evidence="3 4">cv. Jemalong A17</strain>
    </source>
</reference>
<evidence type="ECO:0000313" key="2">
    <source>
        <dbReference type="EMBL" id="AES92531.1"/>
    </source>
</evidence>
<reference evidence="3" key="3">
    <citation type="submission" date="2015-04" db="UniProtKB">
        <authorList>
            <consortium name="EnsemblPlants"/>
        </authorList>
    </citation>
    <scope>IDENTIFICATION</scope>
    <source>
        <strain evidence="3">cv. Jemalong A17</strain>
    </source>
</reference>
<dbReference type="PaxDb" id="3880-AES92531"/>
<evidence type="ECO:0000313" key="3">
    <source>
        <dbReference type="EnsemblPlants" id="AES92531"/>
    </source>
</evidence>
<reference evidence="2 4" key="2">
    <citation type="journal article" date="2014" name="BMC Genomics">
        <title>An improved genome release (version Mt4.0) for the model legume Medicago truncatula.</title>
        <authorList>
            <person name="Tang H."/>
            <person name="Krishnakumar V."/>
            <person name="Bidwell S."/>
            <person name="Rosen B."/>
            <person name="Chan A."/>
            <person name="Zhou S."/>
            <person name="Gentzbittel L."/>
            <person name="Childs K.L."/>
            <person name="Yandell M."/>
            <person name="Gundlach H."/>
            <person name="Mayer K.F."/>
            <person name="Schwartz D.C."/>
            <person name="Town C.D."/>
        </authorList>
    </citation>
    <scope>GENOME REANNOTATION</scope>
    <source>
        <strain evidence="3 4">cv. Jemalong A17</strain>
    </source>
</reference>
<evidence type="ECO:0000256" key="1">
    <source>
        <dbReference type="SAM" id="MobiDB-lite"/>
    </source>
</evidence>
<dbReference type="EMBL" id="CM001220">
    <property type="protein sequence ID" value="AES92531.1"/>
    <property type="molecule type" value="Genomic_DNA"/>
</dbReference>
<evidence type="ECO:0000313" key="4">
    <source>
        <dbReference type="Proteomes" id="UP000002051"/>
    </source>
</evidence>
<organism evidence="2 4">
    <name type="scientific">Medicago truncatula</name>
    <name type="common">Barrel medic</name>
    <name type="synonym">Medicago tribuloides</name>
    <dbReference type="NCBI Taxonomy" id="3880"/>
    <lineage>
        <taxon>Eukaryota</taxon>
        <taxon>Viridiplantae</taxon>
        <taxon>Streptophyta</taxon>
        <taxon>Embryophyta</taxon>
        <taxon>Tracheophyta</taxon>
        <taxon>Spermatophyta</taxon>
        <taxon>Magnoliopsida</taxon>
        <taxon>eudicotyledons</taxon>
        <taxon>Gunneridae</taxon>
        <taxon>Pentapetalae</taxon>
        <taxon>rosids</taxon>
        <taxon>fabids</taxon>
        <taxon>Fabales</taxon>
        <taxon>Fabaceae</taxon>
        <taxon>Papilionoideae</taxon>
        <taxon>50 kb inversion clade</taxon>
        <taxon>NPAAA clade</taxon>
        <taxon>Hologalegina</taxon>
        <taxon>IRL clade</taxon>
        <taxon>Trifolieae</taxon>
        <taxon>Medicago</taxon>
    </lineage>
</organism>